<organism evidence="1 2">
    <name type="scientific">Dankookia rubra</name>
    <dbReference type="NCBI Taxonomy" id="1442381"/>
    <lineage>
        <taxon>Bacteria</taxon>
        <taxon>Pseudomonadati</taxon>
        <taxon>Pseudomonadota</taxon>
        <taxon>Alphaproteobacteria</taxon>
        <taxon>Acetobacterales</taxon>
        <taxon>Roseomonadaceae</taxon>
        <taxon>Dankookia</taxon>
    </lineage>
</organism>
<sequence length="129" mass="13984">MPGALKEKDATKLARLCGLLGSEHDGERANAAAFATRTLKAAGWTWDDLVGFAVRGSEAKAPPALPRRGLSPQGQLRWLEANSEWCSAWEAEFARSVAGQRHPLTARQIAKLAEVFGRVMARRGDTWAG</sequence>
<name>A0A4R5Q6W5_9PROT</name>
<dbReference type="RefSeq" id="WP_133293153.1">
    <property type="nucleotide sequence ID" value="NZ_SMSJ01000170.1"/>
</dbReference>
<proteinExistence type="predicted"/>
<dbReference type="AlphaFoldDB" id="A0A4R5Q6W5"/>
<evidence type="ECO:0000313" key="2">
    <source>
        <dbReference type="Proteomes" id="UP000295096"/>
    </source>
</evidence>
<keyword evidence="2" id="KW-1185">Reference proteome</keyword>
<dbReference type="Proteomes" id="UP000295096">
    <property type="component" value="Unassembled WGS sequence"/>
</dbReference>
<evidence type="ECO:0000313" key="1">
    <source>
        <dbReference type="EMBL" id="TDH57991.1"/>
    </source>
</evidence>
<reference evidence="1 2" key="1">
    <citation type="journal article" date="2016" name="J. Microbiol.">
        <title>Dankookia rubra gen. nov., sp. nov., an alphaproteobacterium isolated from sediment of a shallow stream.</title>
        <authorList>
            <person name="Kim W.H."/>
            <person name="Kim D.H."/>
            <person name="Kang K."/>
            <person name="Ahn T.Y."/>
        </authorList>
    </citation>
    <scope>NUCLEOTIDE SEQUENCE [LARGE SCALE GENOMIC DNA]</scope>
    <source>
        <strain evidence="1 2">JCM30602</strain>
    </source>
</reference>
<protein>
    <submittedName>
        <fullName evidence="1">Uncharacterized protein</fullName>
    </submittedName>
</protein>
<dbReference type="EMBL" id="SMSJ01000170">
    <property type="protein sequence ID" value="TDH57991.1"/>
    <property type="molecule type" value="Genomic_DNA"/>
</dbReference>
<accession>A0A4R5Q6W5</accession>
<gene>
    <name evidence="1" type="ORF">E2C06_34945</name>
</gene>
<comment type="caution">
    <text evidence="1">The sequence shown here is derived from an EMBL/GenBank/DDBJ whole genome shotgun (WGS) entry which is preliminary data.</text>
</comment>